<organism evidence="1 2">
    <name type="scientific">Pseudomonas gessardii</name>
    <dbReference type="NCBI Taxonomy" id="78544"/>
    <lineage>
        <taxon>Bacteria</taxon>
        <taxon>Pseudomonadati</taxon>
        <taxon>Pseudomonadota</taxon>
        <taxon>Gammaproteobacteria</taxon>
        <taxon>Pseudomonadales</taxon>
        <taxon>Pseudomonadaceae</taxon>
        <taxon>Pseudomonas</taxon>
    </lineage>
</organism>
<dbReference type="Proteomes" id="UP000814003">
    <property type="component" value="Unassembled WGS sequence"/>
</dbReference>
<accession>A0ABS9FC38</accession>
<evidence type="ECO:0000313" key="1">
    <source>
        <dbReference type="EMBL" id="MCF5109862.1"/>
    </source>
</evidence>
<name>A0ABS9FC38_9PSED</name>
<dbReference type="RefSeq" id="WP_076965168.1">
    <property type="nucleotide sequence ID" value="NZ_CBCRYT010000100.1"/>
</dbReference>
<gene>
    <name evidence="1" type="ORF">GIW56_23845</name>
</gene>
<evidence type="ECO:0000313" key="2">
    <source>
        <dbReference type="Proteomes" id="UP000814003"/>
    </source>
</evidence>
<sequence length="120" mass="12974">MGLHSAGSRGQGFLEDLVSGRAAYHSLHPGIGLYRLNAGPQPGLALQIAPEALQAGQLERVLERRFEHATVFDGCFVFLDAKGSLVIWHALAPNGRSPDDILSRLLSLARLETLDVHRAP</sequence>
<dbReference type="GeneID" id="70101690"/>
<comment type="caution">
    <text evidence="1">The sequence shown here is derived from an EMBL/GenBank/DDBJ whole genome shotgun (WGS) entry which is preliminary data.</text>
</comment>
<proteinExistence type="predicted"/>
<reference evidence="1 2" key="1">
    <citation type="submission" date="2019-11" db="EMBL/GenBank/DDBJ databases">
        <title>Epiphytic Pseudomonas syringae from cherry orchards.</title>
        <authorList>
            <person name="Hulin M.T."/>
        </authorList>
    </citation>
    <scope>NUCLEOTIDE SEQUENCE [LARGE SCALE GENOMIC DNA]</scope>
    <source>
        <strain evidence="1 2">PA-6-5B</strain>
    </source>
</reference>
<dbReference type="EMBL" id="WKED01000060">
    <property type="protein sequence ID" value="MCF5109862.1"/>
    <property type="molecule type" value="Genomic_DNA"/>
</dbReference>
<protein>
    <submittedName>
        <fullName evidence="1">Transcriptional regulator</fullName>
    </submittedName>
</protein>
<keyword evidence="2" id="KW-1185">Reference proteome</keyword>